<name>A0A2C9CX13_9CAUD</name>
<reference evidence="1" key="2">
    <citation type="submission" date="2017-10" db="EMBL/GenBank/DDBJ databases">
        <authorList>
            <person name="Banno H."/>
            <person name="Chua N.-H."/>
        </authorList>
    </citation>
    <scope>NUCLEOTIDE SEQUENCE [LARGE SCALE GENOMIC DNA]</scope>
</reference>
<protein>
    <submittedName>
        <fullName evidence="1">Uncharacterized protein</fullName>
    </submittedName>
</protein>
<evidence type="ECO:0000313" key="4">
    <source>
        <dbReference type="Proteomes" id="UP000317227"/>
    </source>
</evidence>
<dbReference type="GeneID" id="40100427"/>
<sequence>MMIVNFGDDINFNSIKHIIENSQSVSITLCSGDGDDFTVIERERSKFAGFHEADLIVISTVRNANGDGIYVYPEYFTIEQADTAIEALKIRASDTNIKSSELSDSLTDLLESE</sequence>
<dbReference type="EMBL" id="LT960551">
    <property type="protein sequence ID" value="SOK58286.1"/>
    <property type="molecule type" value="Genomic_DNA"/>
</dbReference>
<evidence type="ECO:0000313" key="2">
    <source>
        <dbReference type="EMBL" id="VUE36055.1"/>
    </source>
</evidence>
<reference evidence="3" key="1">
    <citation type="submission" date="2017-10" db="EMBL/GenBank/DDBJ databases">
        <authorList>
            <person name="Skurnik M."/>
        </authorList>
    </citation>
    <scope>NUCLEOTIDE SEQUENCE [LARGE SCALE GENOMIC DNA]</scope>
</reference>
<reference evidence="2 4" key="3">
    <citation type="submission" date="2019-06" db="EMBL/GenBank/DDBJ databases">
        <authorList>
            <person name="Bower L."/>
            <person name="Leinonen R."/>
        </authorList>
    </citation>
    <scope>NUCLEOTIDE SEQUENCE [LARGE SCALE GENOMIC DNA]</scope>
</reference>
<proteinExistence type="predicted"/>
<keyword evidence="3" id="KW-1185">Reference proteome</keyword>
<gene>
    <name evidence="1" type="primary">g009</name>
</gene>
<dbReference type="Proteomes" id="UP000240931">
    <property type="component" value="Segment"/>
</dbReference>
<dbReference type="KEGG" id="vg:40100427"/>
<dbReference type="RefSeq" id="YP_009623619.1">
    <property type="nucleotide sequence ID" value="NC_042116.1"/>
</dbReference>
<accession>A0A2C9CX13</accession>
<organism evidence="1 3">
    <name type="scientific">Yersinia phage fHe-Yen9-04</name>
    <dbReference type="NCBI Taxonomy" id="2052742"/>
    <lineage>
        <taxon>Viruses</taxon>
        <taxon>Duplodnaviria</taxon>
        <taxon>Heunggongvirae</taxon>
        <taxon>Uroviricota</taxon>
        <taxon>Caudoviricetes</taxon>
        <taxon>Eneladusvirus</taxon>
        <taxon>Eneladusvirus Yen904</taxon>
    </lineage>
</organism>
<evidence type="ECO:0000313" key="3">
    <source>
        <dbReference type="Proteomes" id="UP000240931"/>
    </source>
</evidence>
<evidence type="ECO:0000313" key="1">
    <source>
        <dbReference type="EMBL" id="SOK58286.1"/>
    </source>
</evidence>
<dbReference type="Proteomes" id="UP000317227">
    <property type="component" value="Segment"/>
</dbReference>
<dbReference type="EMBL" id="LR596615">
    <property type="protein sequence ID" value="VUE36055.1"/>
    <property type="molecule type" value="Genomic_DNA"/>
</dbReference>